<name>A0AA38M889_9CUCU</name>
<dbReference type="EMBL" id="JALNTZ010000007">
    <property type="protein sequence ID" value="KAJ3647138.1"/>
    <property type="molecule type" value="Genomic_DNA"/>
</dbReference>
<dbReference type="CDD" id="cd00117">
    <property type="entry name" value="TFP"/>
    <property type="match status" value="1"/>
</dbReference>
<evidence type="ECO:0000256" key="2">
    <source>
        <dbReference type="ARBA" id="ARBA00022622"/>
    </source>
</evidence>
<dbReference type="GO" id="GO:0098552">
    <property type="term" value="C:side of membrane"/>
    <property type="evidence" value="ECO:0007669"/>
    <property type="project" value="UniProtKB-KW"/>
</dbReference>
<dbReference type="PANTHER" id="PTHR33562:SF23">
    <property type="entry name" value="PROTEIN QUIVER"/>
    <property type="match status" value="1"/>
</dbReference>
<evidence type="ECO:0000313" key="10">
    <source>
        <dbReference type="EMBL" id="KAJ3647138.1"/>
    </source>
</evidence>
<comment type="subcellular location">
    <subcellularLocation>
        <location evidence="1">Membrane</location>
        <topology evidence="1">Lipid-anchor</topology>
        <topology evidence="1">GPI-anchor</topology>
    </subcellularLocation>
</comment>
<dbReference type="Pfam" id="PF17064">
    <property type="entry name" value="QVR"/>
    <property type="match status" value="1"/>
</dbReference>
<keyword evidence="11" id="KW-1185">Reference proteome</keyword>
<evidence type="ECO:0000256" key="3">
    <source>
        <dbReference type="ARBA" id="ARBA00022692"/>
    </source>
</evidence>
<organism evidence="10 11">
    <name type="scientific">Zophobas morio</name>
    <dbReference type="NCBI Taxonomy" id="2755281"/>
    <lineage>
        <taxon>Eukaryota</taxon>
        <taxon>Metazoa</taxon>
        <taxon>Ecdysozoa</taxon>
        <taxon>Arthropoda</taxon>
        <taxon>Hexapoda</taxon>
        <taxon>Insecta</taxon>
        <taxon>Pterygota</taxon>
        <taxon>Neoptera</taxon>
        <taxon>Endopterygota</taxon>
        <taxon>Coleoptera</taxon>
        <taxon>Polyphaga</taxon>
        <taxon>Cucujiformia</taxon>
        <taxon>Tenebrionidae</taxon>
        <taxon>Zophobas</taxon>
    </lineage>
</organism>
<feature type="transmembrane region" description="Helical" evidence="9">
    <location>
        <begin position="93"/>
        <end position="118"/>
    </location>
</feature>
<keyword evidence="8" id="KW-0449">Lipoprotein</keyword>
<feature type="transmembrane region" description="Helical" evidence="9">
    <location>
        <begin position="212"/>
        <end position="232"/>
    </location>
</feature>
<evidence type="ECO:0008006" key="12">
    <source>
        <dbReference type="Google" id="ProtNLM"/>
    </source>
</evidence>
<dbReference type="Proteomes" id="UP001168821">
    <property type="component" value="Unassembled WGS sequence"/>
</dbReference>
<dbReference type="InterPro" id="IPR050975">
    <property type="entry name" value="Sleep_regulator"/>
</dbReference>
<evidence type="ECO:0000256" key="4">
    <source>
        <dbReference type="ARBA" id="ARBA00022729"/>
    </source>
</evidence>
<keyword evidence="2" id="KW-0336">GPI-anchor</keyword>
<proteinExistence type="predicted"/>
<dbReference type="AlphaFoldDB" id="A0AA38M889"/>
<evidence type="ECO:0000313" key="11">
    <source>
        <dbReference type="Proteomes" id="UP001168821"/>
    </source>
</evidence>
<gene>
    <name evidence="10" type="ORF">Zmor_024673</name>
</gene>
<dbReference type="GO" id="GO:0030431">
    <property type="term" value="P:sleep"/>
    <property type="evidence" value="ECO:0007669"/>
    <property type="project" value="InterPro"/>
</dbReference>
<evidence type="ECO:0000256" key="5">
    <source>
        <dbReference type="ARBA" id="ARBA00022989"/>
    </source>
</evidence>
<dbReference type="GO" id="GO:0032222">
    <property type="term" value="P:regulation of synaptic transmission, cholinergic"/>
    <property type="evidence" value="ECO:0007669"/>
    <property type="project" value="InterPro"/>
</dbReference>
<comment type="caution">
    <text evidence="10">The sequence shown here is derived from an EMBL/GenBank/DDBJ whole genome shotgun (WGS) entry which is preliminary data.</text>
</comment>
<evidence type="ECO:0000256" key="1">
    <source>
        <dbReference type="ARBA" id="ARBA00004589"/>
    </source>
</evidence>
<keyword evidence="5 9" id="KW-1133">Transmembrane helix</keyword>
<keyword evidence="4" id="KW-0732">Signal</keyword>
<keyword evidence="7" id="KW-0325">Glycoprotein</keyword>
<evidence type="ECO:0000256" key="9">
    <source>
        <dbReference type="SAM" id="Phobius"/>
    </source>
</evidence>
<sequence>MFNDLARGYKRMKFTVTAEKGYVQEISTFCNRYPLVRCVVVVFQEERRIRSSISSRFGEKYPENEIVVIYAGPRWHRRVQVLLPKRRANCYRFIGASAMGPVDVCCVVLLLAAPVFAINCFQCSSYKNPECADIEVNDTKSPFLHKCEERNGHRMFCRKIVQKVLDDPTFHRITRTCGWYAYKSNSSFCQVTDTDFKLETTCQCFTDACNTGSAVTAPVAAALTAVFVGLLMR</sequence>
<dbReference type="InterPro" id="IPR031424">
    <property type="entry name" value="QVR-like"/>
</dbReference>
<keyword evidence="6 9" id="KW-0472">Membrane</keyword>
<dbReference type="PANTHER" id="PTHR33562">
    <property type="entry name" value="ATILLA, ISOFORM B-RELATED-RELATED"/>
    <property type="match status" value="1"/>
</dbReference>
<protein>
    <recommendedName>
        <fullName evidence="12">Protein sleepless</fullName>
    </recommendedName>
</protein>
<reference evidence="10" key="1">
    <citation type="journal article" date="2023" name="G3 (Bethesda)">
        <title>Whole genome assemblies of Zophobas morio and Tenebrio molitor.</title>
        <authorList>
            <person name="Kaur S."/>
            <person name="Stinson S.A."/>
            <person name="diCenzo G.C."/>
        </authorList>
    </citation>
    <scope>NUCLEOTIDE SEQUENCE</scope>
    <source>
        <strain evidence="10">QUZm001</strain>
    </source>
</reference>
<evidence type="ECO:0000256" key="8">
    <source>
        <dbReference type="ARBA" id="ARBA00023288"/>
    </source>
</evidence>
<accession>A0AA38M889</accession>
<keyword evidence="3 9" id="KW-0812">Transmembrane</keyword>
<evidence type="ECO:0000256" key="7">
    <source>
        <dbReference type="ARBA" id="ARBA00023180"/>
    </source>
</evidence>
<evidence type="ECO:0000256" key="6">
    <source>
        <dbReference type="ARBA" id="ARBA00023136"/>
    </source>
</evidence>